<accession>A0A426ZAH3</accession>
<dbReference type="EMBL" id="AMZH03007600">
    <property type="protein sequence ID" value="RRT60923.1"/>
    <property type="molecule type" value="Genomic_DNA"/>
</dbReference>
<dbReference type="Proteomes" id="UP000287651">
    <property type="component" value="Unassembled WGS sequence"/>
</dbReference>
<proteinExistence type="predicted"/>
<dbReference type="AlphaFoldDB" id="A0A426ZAH3"/>
<comment type="caution">
    <text evidence="2">The sequence shown here is derived from an EMBL/GenBank/DDBJ whole genome shotgun (WGS) entry which is preliminary data.</text>
</comment>
<protein>
    <submittedName>
        <fullName evidence="2">Uncharacterized protein</fullName>
    </submittedName>
</protein>
<name>A0A426ZAH3_ENSVE</name>
<evidence type="ECO:0000256" key="1">
    <source>
        <dbReference type="SAM" id="MobiDB-lite"/>
    </source>
</evidence>
<feature type="compositionally biased region" description="Basic and acidic residues" evidence="1">
    <location>
        <begin position="1"/>
        <end position="22"/>
    </location>
</feature>
<evidence type="ECO:0000313" key="3">
    <source>
        <dbReference type="Proteomes" id="UP000287651"/>
    </source>
</evidence>
<organism evidence="2 3">
    <name type="scientific">Ensete ventricosum</name>
    <name type="common">Abyssinian banana</name>
    <name type="synonym">Musa ensete</name>
    <dbReference type="NCBI Taxonomy" id="4639"/>
    <lineage>
        <taxon>Eukaryota</taxon>
        <taxon>Viridiplantae</taxon>
        <taxon>Streptophyta</taxon>
        <taxon>Embryophyta</taxon>
        <taxon>Tracheophyta</taxon>
        <taxon>Spermatophyta</taxon>
        <taxon>Magnoliopsida</taxon>
        <taxon>Liliopsida</taxon>
        <taxon>Zingiberales</taxon>
        <taxon>Musaceae</taxon>
        <taxon>Ensete</taxon>
    </lineage>
</organism>
<feature type="region of interest" description="Disordered" evidence="1">
    <location>
        <begin position="1"/>
        <end position="26"/>
    </location>
</feature>
<reference evidence="2 3" key="1">
    <citation type="journal article" date="2014" name="Agronomy (Basel)">
        <title>A Draft Genome Sequence for Ensete ventricosum, the Drought-Tolerant Tree Against Hunger.</title>
        <authorList>
            <person name="Harrison J."/>
            <person name="Moore K.A."/>
            <person name="Paszkiewicz K."/>
            <person name="Jones T."/>
            <person name="Grant M."/>
            <person name="Ambacheew D."/>
            <person name="Muzemil S."/>
            <person name="Studholme D.J."/>
        </authorList>
    </citation>
    <scope>NUCLEOTIDE SEQUENCE [LARGE SCALE GENOMIC DNA]</scope>
</reference>
<evidence type="ECO:0000313" key="2">
    <source>
        <dbReference type="EMBL" id="RRT60923.1"/>
    </source>
</evidence>
<gene>
    <name evidence="2" type="ORF">B296_00022930</name>
</gene>
<sequence>MPLDADRAVDERDLGDGAHERPMMCPAKSGARQVRAGSRPTFHAPDVLAVIDKVRLQLPFLSSMETISPSAPLLQYQLEASNFDELSMDESLLFSDSLKVPCSSLLDSHSNS</sequence>